<evidence type="ECO:0000256" key="1">
    <source>
        <dbReference type="PROSITE-ProRule" id="PRU00023"/>
    </source>
</evidence>
<name>A0ABM0M380_SACKO</name>
<dbReference type="Pfam" id="PF12796">
    <property type="entry name" value="Ank_2"/>
    <property type="match status" value="2"/>
</dbReference>
<dbReference type="InterPro" id="IPR002110">
    <property type="entry name" value="Ankyrin_rpt"/>
</dbReference>
<protein>
    <submittedName>
        <fullName evidence="3">Synphilin-1-like</fullName>
    </submittedName>
</protein>
<organism evidence="2 3">
    <name type="scientific">Saccoglossus kowalevskii</name>
    <name type="common">Acorn worm</name>
    <dbReference type="NCBI Taxonomy" id="10224"/>
    <lineage>
        <taxon>Eukaryota</taxon>
        <taxon>Metazoa</taxon>
        <taxon>Hemichordata</taxon>
        <taxon>Enteropneusta</taxon>
        <taxon>Harrimaniidae</taxon>
        <taxon>Saccoglossus</taxon>
    </lineage>
</organism>
<dbReference type="InterPro" id="IPR036770">
    <property type="entry name" value="Ankyrin_rpt-contain_sf"/>
</dbReference>
<gene>
    <name evidence="3" type="primary">LOC100373312</name>
</gene>
<dbReference type="Proteomes" id="UP000694865">
    <property type="component" value="Unplaced"/>
</dbReference>
<keyword evidence="1" id="KW-0040">ANK repeat</keyword>
<keyword evidence="2" id="KW-1185">Reference proteome</keyword>
<sequence>MNIKNDIVVDSKKTANTDAFKKDETSLTTVKKYSTPSIEDRISKFNDVRVTKGKDDSENKLKHVQKLPLLTIKNGKGVQDTSDNNLWDIVERSPTVKNNASVNIDSTSNGTEVIEKDEQNLDNAEQRMLEAAAKADIQYMESSLSSDSTLYNIHDDRGNTILHIVCKFGHMDCLQWLVKNTLCRELVLLDNDDVQTPAIVAVKHGKLECLQWLVLETGVKKQLTNEVNQPVLLHQAARFGQEQCLRWLLGYMQMQDLSIDVTDPHGNTAAHLAAKYGHLSCLQTLVEFNADITATNKKGHTACKVAANHHHDTSAQFLIVVESCITLAEQVTGFRKELR</sequence>
<evidence type="ECO:0000313" key="3">
    <source>
        <dbReference type="RefSeq" id="XP_006814471.1"/>
    </source>
</evidence>
<reference evidence="3" key="1">
    <citation type="submission" date="2025-08" db="UniProtKB">
        <authorList>
            <consortium name="RefSeq"/>
        </authorList>
    </citation>
    <scope>IDENTIFICATION</scope>
    <source>
        <tissue evidence="3">Testes</tissue>
    </source>
</reference>
<evidence type="ECO:0000313" key="2">
    <source>
        <dbReference type="Proteomes" id="UP000694865"/>
    </source>
</evidence>
<dbReference type="Gene3D" id="1.25.40.20">
    <property type="entry name" value="Ankyrin repeat-containing domain"/>
    <property type="match status" value="2"/>
</dbReference>
<dbReference type="GeneID" id="100373312"/>
<dbReference type="PANTHER" id="PTHR22882:SF3">
    <property type="entry name" value="SYNPHILIN-1"/>
    <property type="match status" value="1"/>
</dbReference>
<feature type="non-terminal residue" evidence="3">
    <location>
        <position position="339"/>
    </location>
</feature>
<dbReference type="PROSITE" id="PS50297">
    <property type="entry name" value="ANK_REP_REGION"/>
    <property type="match status" value="1"/>
</dbReference>
<accession>A0ABM0M380</accession>
<dbReference type="PANTHER" id="PTHR22882">
    <property type="entry name" value="SYNPHILIN-1"/>
    <property type="match status" value="1"/>
</dbReference>
<dbReference type="RefSeq" id="XP_006814471.1">
    <property type="nucleotide sequence ID" value="XM_006814408.1"/>
</dbReference>
<dbReference type="InterPro" id="IPR040133">
    <property type="entry name" value="SNCAIP"/>
</dbReference>
<proteinExistence type="predicted"/>
<feature type="repeat" description="ANK" evidence="1">
    <location>
        <begin position="265"/>
        <end position="297"/>
    </location>
</feature>
<dbReference type="PROSITE" id="PS50088">
    <property type="entry name" value="ANK_REPEAT"/>
    <property type="match status" value="1"/>
</dbReference>
<dbReference type="SMART" id="SM00248">
    <property type="entry name" value="ANK"/>
    <property type="match status" value="4"/>
</dbReference>
<dbReference type="SUPFAM" id="SSF48403">
    <property type="entry name" value="Ankyrin repeat"/>
    <property type="match status" value="1"/>
</dbReference>